<evidence type="ECO:0000313" key="4">
    <source>
        <dbReference type="EMBL" id="KAG6466410.1"/>
    </source>
</evidence>
<sequence length="882" mass="99588">MNNKEGYDAWKKTSILATPLDFDKVESVWPRGHCVAVHVTSEIQMMGSSLRVEKCSHVFAFGEYRAFTIANIVLGLKGIQIREKSTQMLTTQLISSIYRDNKIHTAWLDSRIVMRVRAERPPCASIALEHVGYLEKGQIISHLADVIEQLRLQHKKDLLRVVDSALSIFNIEVVSEYSPFLGMGIPLWQIPRGYDAWKKTSILVTPFDFDKAESVWPRGHCVAVHVTSEIQMMGSSLRVEKCSGFWQTSQLISGQVFAFGEYRAFTIANMVLGLKGIQIREKSTQMLTIQLISSIYRDNKIHTGWLDSRIVMRVRAERPPCASIALEHVGYLEKGQIISHLLDIIFLSLLKMNDSEIEAEIHTLRDGGVLMQERDFFLYNIARNLSELAMLTEEGEPLKTPRRKMAIDESIEDLVCAPLAMEDALIGLCDHSNPTLQRRVVNTYIALYHQGQYPDAMAPFWFDGIMEILPRVGVVSCIIQRGEGRTPMCHTPFTSHFKRSIMWKNLYFVMSTTQLSYLITHSHMYIHILRVQVFHDLLPPSKLVQPQIFLLPLHVPYQNPSNPTLEVFNYLFCELTCNLSILLSRMMDETSIHMILNEMAVKIHEFISVWMHRLAFCEREVKLRLNFLGPPNGARRIVVTNVTGHTCIVHVMTNLACDKNLALIYLATNSGARIGAAEEIKSFFRIGWSDEASLEHGFQQDEIIDTVVGKLDDLGAENLSGSGAMLGGPKIMATNGVVHLTISDDLEGISSILRWLSYVHPYVGGKKNVHVEKTKNAKEEARELFFIMSLVFVQAYYPLIGPLLNELCLGIQANGLAKSLSGVYAKDLHACLTAIKCIPSIPGHVLRNDALIMTSIWIAWKMSIPGHVLQAFASIFHLLLQY</sequence>
<dbReference type="PANTHER" id="PTHR45728:SF3">
    <property type="entry name" value="ACETYL-COA CARBOXYLASE"/>
    <property type="match status" value="1"/>
</dbReference>
<dbReference type="Gene3D" id="3.90.226.10">
    <property type="entry name" value="2-enoyl-CoA Hydratase, Chain A, domain 1"/>
    <property type="match status" value="1"/>
</dbReference>
<evidence type="ECO:0000259" key="3">
    <source>
        <dbReference type="Pfam" id="PF01039"/>
    </source>
</evidence>
<name>A0A8J5ESF8_ZINOF</name>
<dbReference type="SUPFAM" id="SSF52096">
    <property type="entry name" value="ClpP/crotonase"/>
    <property type="match status" value="1"/>
</dbReference>
<proteinExistence type="predicted"/>
<evidence type="ECO:0000256" key="2">
    <source>
        <dbReference type="ARBA" id="ARBA00022840"/>
    </source>
</evidence>
<evidence type="ECO:0000313" key="5">
    <source>
        <dbReference type="Proteomes" id="UP000734854"/>
    </source>
</evidence>
<dbReference type="Pfam" id="PF01039">
    <property type="entry name" value="Carboxyl_trans"/>
    <property type="match status" value="1"/>
</dbReference>
<dbReference type="PANTHER" id="PTHR45728">
    <property type="entry name" value="ACETYL-COA CARBOXYLASE, ISOFORM A"/>
    <property type="match status" value="1"/>
</dbReference>
<gene>
    <name evidence="4" type="ORF">ZIOFF_075791</name>
</gene>
<dbReference type="InterPro" id="IPR029045">
    <property type="entry name" value="ClpP/crotonase-like_dom_sf"/>
</dbReference>
<dbReference type="GO" id="GO:0006633">
    <property type="term" value="P:fatty acid biosynthetic process"/>
    <property type="evidence" value="ECO:0007669"/>
    <property type="project" value="TreeGrafter"/>
</dbReference>
<keyword evidence="2" id="KW-0067">ATP-binding</keyword>
<protein>
    <recommendedName>
        <fullName evidence="3">Acetyl-coenzyme A carboxylase carboxyl transferase subunit beta domain-containing protein</fullName>
    </recommendedName>
</protein>
<dbReference type="AlphaFoldDB" id="A0A8J5ESF8"/>
<organism evidence="4 5">
    <name type="scientific">Zingiber officinale</name>
    <name type="common">Ginger</name>
    <name type="synonym">Amomum zingiber</name>
    <dbReference type="NCBI Taxonomy" id="94328"/>
    <lineage>
        <taxon>Eukaryota</taxon>
        <taxon>Viridiplantae</taxon>
        <taxon>Streptophyta</taxon>
        <taxon>Embryophyta</taxon>
        <taxon>Tracheophyta</taxon>
        <taxon>Spermatophyta</taxon>
        <taxon>Magnoliopsida</taxon>
        <taxon>Liliopsida</taxon>
        <taxon>Zingiberales</taxon>
        <taxon>Zingiberaceae</taxon>
        <taxon>Zingiber</taxon>
    </lineage>
</organism>
<feature type="domain" description="Acetyl-coenzyme A carboxylase carboxyl transferase subunit beta" evidence="3">
    <location>
        <begin position="722"/>
        <end position="776"/>
    </location>
</feature>
<dbReference type="EMBL" id="JACMSC010000174">
    <property type="protein sequence ID" value="KAG6466410.1"/>
    <property type="molecule type" value="Genomic_DNA"/>
</dbReference>
<dbReference type="GO" id="GO:0005524">
    <property type="term" value="F:ATP binding"/>
    <property type="evidence" value="ECO:0007669"/>
    <property type="project" value="UniProtKB-KW"/>
</dbReference>
<dbReference type="InterPro" id="IPR034733">
    <property type="entry name" value="AcCoA_carboxyl_beta"/>
</dbReference>
<reference evidence="4 5" key="1">
    <citation type="submission" date="2020-08" db="EMBL/GenBank/DDBJ databases">
        <title>Plant Genome Project.</title>
        <authorList>
            <person name="Zhang R.-G."/>
        </authorList>
    </citation>
    <scope>NUCLEOTIDE SEQUENCE [LARGE SCALE GENOMIC DNA]</scope>
    <source>
        <tissue evidence="4">Rhizome</tissue>
    </source>
</reference>
<keyword evidence="5" id="KW-1185">Reference proteome</keyword>
<keyword evidence="1" id="KW-0547">Nucleotide-binding</keyword>
<comment type="caution">
    <text evidence="4">The sequence shown here is derived from an EMBL/GenBank/DDBJ whole genome shotgun (WGS) entry which is preliminary data.</text>
</comment>
<dbReference type="Proteomes" id="UP000734854">
    <property type="component" value="Unassembled WGS sequence"/>
</dbReference>
<dbReference type="GO" id="GO:0003989">
    <property type="term" value="F:acetyl-CoA carboxylase activity"/>
    <property type="evidence" value="ECO:0007669"/>
    <property type="project" value="InterPro"/>
</dbReference>
<accession>A0A8J5ESF8</accession>
<evidence type="ECO:0000256" key="1">
    <source>
        <dbReference type="ARBA" id="ARBA00022741"/>
    </source>
</evidence>
<dbReference type="InterPro" id="IPR049076">
    <property type="entry name" value="ACCA"/>
</dbReference>